<evidence type="ECO:0000313" key="3">
    <source>
        <dbReference type="EMBL" id="KZT09394.1"/>
    </source>
</evidence>
<feature type="compositionally biased region" description="Low complexity" evidence="2">
    <location>
        <begin position="179"/>
        <end position="192"/>
    </location>
</feature>
<reference evidence="3 4" key="1">
    <citation type="journal article" date="2016" name="Mol. Biol. Evol.">
        <title>Comparative Genomics of Early-Diverging Mushroom-Forming Fungi Provides Insights into the Origins of Lignocellulose Decay Capabilities.</title>
        <authorList>
            <person name="Nagy L.G."/>
            <person name="Riley R."/>
            <person name="Tritt A."/>
            <person name="Adam C."/>
            <person name="Daum C."/>
            <person name="Floudas D."/>
            <person name="Sun H."/>
            <person name="Yadav J.S."/>
            <person name="Pangilinan J."/>
            <person name="Larsson K.H."/>
            <person name="Matsuura K."/>
            <person name="Barry K."/>
            <person name="Labutti K."/>
            <person name="Kuo R."/>
            <person name="Ohm R.A."/>
            <person name="Bhattacharya S.S."/>
            <person name="Shirouzu T."/>
            <person name="Yoshinaga Y."/>
            <person name="Martin F.M."/>
            <person name="Grigoriev I.V."/>
            <person name="Hibbett D.S."/>
        </authorList>
    </citation>
    <scope>NUCLEOTIDE SEQUENCE [LARGE SCALE GENOMIC DNA]</scope>
    <source>
        <strain evidence="3 4">93-53</strain>
    </source>
</reference>
<organism evidence="3 4">
    <name type="scientific">Laetiporus sulphureus 93-53</name>
    <dbReference type="NCBI Taxonomy" id="1314785"/>
    <lineage>
        <taxon>Eukaryota</taxon>
        <taxon>Fungi</taxon>
        <taxon>Dikarya</taxon>
        <taxon>Basidiomycota</taxon>
        <taxon>Agaricomycotina</taxon>
        <taxon>Agaricomycetes</taxon>
        <taxon>Polyporales</taxon>
        <taxon>Laetiporus</taxon>
    </lineage>
</organism>
<evidence type="ECO:0000313" key="4">
    <source>
        <dbReference type="Proteomes" id="UP000076871"/>
    </source>
</evidence>
<dbReference type="InParanoid" id="A0A165FTL7"/>
<accession>A0A165FTL7</accession>
<dbReference type="OrthoDB" id="3269067at2759"/>
<feature type="region of interest" description="Disordered" evidence="2">
    <location>
        <begin position="278"/>
        <end position="421"/>
    </location>
</feature>
<feature type="compositionally biased region" description="Basic and acidic residues" evidence="2">
    <location>
        <begin position="208"/>
        <end position="222"/>
    </location>
</feature>
<dbReference type="AlphaFoldDB" id="A0A165FTL7"/>
<keyword evidence="1" id="KW-0175">Coiled coil</keyword>
<protein>
    <submittedName>
        <fullName evidence="3">Uncharacterized protein</fullName>
    </submittedName>
</protein>
<dbReference type="EMBL" id="KV427612">
    <property type="protein sequence ID" value="KZT09394.1"/>
    <property type="molecule type" value="Genomic_DNA"/>
</dbReference>
<feature type="compositionally biased region" description="Polar residues" evidence="2">
    <location>
        <begin position="227"/>
        <end position="262"/>
    </location>
</feature>
<keyword evidence="4" id="KW-1185">Reference proteome</keyword>
<proteinExistence type="predicted"/>
<feature type="compositionally biased region" description="Polar residues" evidence="2">
    <location>
        <begin position="376"/>
        <end position="385"/>
    </location>
</feature>
<dbReference type="GeneID" id="63825386"/>
<feature type="coiled-coil region" evidence="1">
    <location>
        <begin position="28"/>
        <end position="118"/>
    </location>
</feature>
<name>A0A165FTL7_9APHY</name>
<dbReference type="RefSeq" id="XP_040767134.1">
    <property type="nucleotide sequence ID" value="XM_040908357.1"/>
</dbReference>
<evidence type="ECO:0000256" key="2">
    <source>
        <dbReference type="SAM" id="MobiDB-lite"/>
    </source>
</evidence>
<feature type="region of interest" description="Disordered" evidence="2">
    <location>
        <begin position="168"/>
        <end position="263"/>
    </location>
</feature>
<feature type="compositionally biased region" description="Acidic residues" evidence="2">
    <location>
        <begin position="331"/>
        <end position="340"/>
    </location>
</feature>
<dbReference type="STRING" id="1314785.A0A165FTL7"/>
<dbReference type="Proteomes" id="UP000076871">
    <property type="component" value="Unassembled WGS sequence"/>
</dbReference>
<gene>
    <name evidence="3" type="ORF">LAESUDRAFT_723155</name>
</gene>
<sequence>MPPTASSIISDALNSLSKAANLALATVEEQARSDVTRANAEAVEARRERDDAVKVLHILKQERREWERRAEALQAAIDKAELTIKHQAESTKQQTESIQHLRAEAHQWKTQFIKLEESSRLEIADWKEQCLRAEQDRCRLSSRIDELVAEQLAWNTQANVARALTTPLTPYPEYDDHSSVSSISTKRASASSHPYGASQRKHTTPRIRASEIEELRPVRDSRGSLASKHSQQRISEQSPSRSTIVHNTSRTRTSVASPTEAPQQRVIRRVHAVITVPVKEEDDSEANAEILESDASGSAYEPEEEQPVKRRQHERVSDVGRPRQRQRYVEPDEDEDEEQDDGSHRRHNRFMHEQTDDDVDELAMTAEDSQIYAATIHTSSPQKSPQKARRPTAPRPSGAKSAKKRKLDTGTAATAKGSRRR</sequence>
<evidence type="ECO:0000256" key="1">
    <source>
        <dbReference type="SAM" id="Coils"/>
    </source>
</evidence>